<evidence type="ECO:0000259" key="2">
    <source>
        <dbReference type="Pfam" id="PF00144"/>
    </source>
</evidence>
<accession>A0ABY9X2G3</accession>
<keyword evidence="1" id="KW-0732">Signal</keyword>
<dbReference type="Pfam" id="PF00144">
    <property type="entry name" value="Beta-lactamase"/>
    <property type="match status" value="1"/>
</dbReference>
<reference evidence="3 4" key="1">
    <citation type="submission" date="2019-08" db="EMBL/GenBank/DDBJ databases">
        <title>Archangium and Cystobacter genomes.</title>
        <authorList>
            <person name="Chen I.-C.K."/>
            <person name="Wielgoss S."/>
        </authorList>
    </citation>
    <scope>NUCLEOTIDE SEQUENCE [LARGE SCALE GENOMIC DNA]</scope>
    <source>
        <strain evidence="3 4">Cbm 6</strain>
    </source>
</reference>
<evidence type="ECO:0000313" key="4">
    <source>
        <dbReference type="Proteomes" id="UP001611383"/>
    </source>
</evidence>
<dbReference type="InterPro" id="IPR050491">
    <property type="entry name" value="AmpC-like"/>
</dbReference>
<protein>
    <submittedName>
        <fullName evidence="3">Serine hydrolase</fullName>
    </submittedName>
</protein>
<dbReference type="GO" id="GO:0016787">
    <property type="term" value="F:hydrolase activity"/>
    <property type="evidence" value="ECO:0007669"/>
    <property type="project" value="UniProtKB-KW"/>
</dbReference>
<keyword evidence="3" id="KW-0378">Hydrolase</keyword>
<keyword evidence="4" id="KW-1185">Reference proteome</keyword>
<dbReference type="RefSeq" id="WP_395807614.1">
    <property type="nucleotide sequence ID" value="NZ_CP043494.1"/>
</dbReference>
<evidence type="ECO:0000313" key="3">
    <source>
        <dbReference type="EMBL" id="WNG49568.1"/>
    </source>
</evidence>
<dbReference type="InterPro" id="IPR012338">
    <property type="entry name" value="Beta-lactam/transpept-like"/>
</dbReference>
<organism evidence="3 4">
    <name type="scientific">Archangium minus</name>
    <dbReference type="NCBI Taxonomy" id="83450"/>
    <lineage>
        <taxon>Bacteria</taxon>
        <taxon>Pseudomonadati</taxon>
        <taxon>Myxococcota</taxon>
        <taxon>Myxococcia</taxon>
        <taxon>Myxococcales</taxon>
        <taxon>Cystobacterineae</taxon>
        <taxon>Archangiaceae</taxon>
        <taxon>Archangium</taxon>
    </lineage>
</organism>
<dbReference type="EMBL" id="CP043494">
    <property type="protein sequence ID" value="WNG49568.1"/>
    <property type="molecule type" value="Genomic_DNA"/>
</dbReference>
<dbReference type="PANTHER" id="PTHR46825:SF9">
    <property type="entry name" value="BETA-LACTAMASE-RELATED DOMAIN-CONTAINING PROTEIN"/>
    <property type="match status" value="1"/>
</dbReference>
<gene>
    <name evidence="3" type="ORF">F0U60_39690</name>
</gene>
<sequence length="578" mass="62737">MRVTPPIMLMAAIAVAWATQAPIAHAQAASASPADRHKQVDAVFAPWAGPTTPGCAVAISRDGVLDYARGYGMSNLEYDVAITPESIFHVASIAKQFTAFSIGLLAQEGKLSLEDDIRKYLPEMPDYGKKITLAHLIHHTSGLRDQWSLLNLAGWRFDDLITEEDVLWVAAKQRGLNFEPGTEDLYNNTGYTLLAVIIKRVSGKPLRAFADERIFRPLGMTATHFHDDHTEIVRQRTSAYRQRKGGGWSISIPVFDVYGASSLFTTVGDLLKWEENFVHARVGGRALVEWMQKSATLNNGVAISYGGGLYVGTYRGLRTVGHSGADAGYRAEVIAFPDQRLAIVALCNGATIAPDTLTRKVADVYLGDRMTAVTPPAVEVPETELSALAGVYWSQLSDAVLRLEVKDGVLRRIDAPTSLVPLGNGAFRVGESTEEWRFPAPAAGAPAHAPRELHILGEPLPPRVFARVTAPLPTVSALSSFAGQYRSDEVDMTYTVRVTDGKLTVYWPRQTAITLEAIGGDRFVSSSLGTVTFTRTASGKVDGLTISTRRVRRLRAERLAAAGATAPQTGTRAKLRGR</sequence>
<feature type="domain" description="Beta-lactamase-related" evidence="2">
    <location>
        <begin position="51"/>
        <end position="356"/>
    </location>
</feature>
<feature type="signal peptide" evidence="1">
    <location>
        <begin position="1"/>
        <end position="26"/>
    </location>
</feature>
<dbReference type="Proteomes" id="UP001611383">
    <property type="component" value="Chromosome"/>
</dbReference>
<dbReference type="SUPFAM" id="SSF56601">
    <property type="entry name" value="beta-lactamase/transpeptidase-like"/>
    <property type="match status" value="1"/>
</dbReference>
<dbReference type="Gene3D" id="3.40.710.10">
    <property type="entry name" value="DD-peptidase/beta-lactamase superfamily"/>
    <property type="match status" value="1"/>
</dbReference>
<evidence type="ECO:0000256" key="1">
    <source>
        <dbReference type="SAM" id="SignalP"/>
    </source>
</evidence>
<proteinExistence type="predicted"/>
<dbReference type="InterPro" id="IPR001466">
    <property type="entry name" value="Beta-lactam-related"/>
</dbReference>
<feature type="chain" id="PRO_5047470947" evidence="1">
    <location>
        <begin position="27"/>
        <end position="578"/>
    </location>
</feature>
<name>A0ABY9X2G3_9BACT</name>
<dbReference type="PANTHER" id="PTHR46825">
    <property type="entry name" value="D-ALANYL-D-ALANINE-CARBOXYPEPTIDASE/ENDOPEPTIDASE AMPH"/>
    <property type="match status" value="1"/>
</dbReference>